<dbReference type="PROSITE" id="PS51186">
    <property type="entry name" value="GNAT"/>
    <property type="match status" value="1"/>
</dbReference>
<accession>A0A2T5YT67</accession>
<sequence>MQIRALAPGEPLPVPLLLLADPSEELILSYIHQSHTFVAEKAGAIVGVLVLQPQGQLAEIRNVAVDAQHQGQGIGRKLVEFAVAWAREQSIKQLLVCTGNSSLPALALYQRCGFRVASIDKGYFLRTYPEPIFENGLPCTDRIKLRLELQPQP</sequence>
<dbReference type="PANTHER" id="PTHR13947">
    <property type="entry name" value="GNAT FAMILY N-ACETYLTRANSFERASE"/>
    <property type="match status" value="1"/>
</dbReference>
<keyword evidence="1 3" id="KW-0808">Transferase</keyword>
<dbReference type="Gene3D" id="3.40.630.30">
    <property type="match status" value="1"/>
</dbReference>
<evidence type="ECO:0000313" key="3">
    <source>
        <dbReference type="EMBL" id="PTX22518.1"/>
    </source>
</evidence>
<keyword evidence="4" id="KW-1185">Reference proteome</keyword>
<dbReference type="InterPro" id="IPR050769">
    <property type="entry name" value="NAT_camello-type"/>
</dbReference>
<dbReference type="Pfam" id="PF00583">
    <property type="entry name" value="Acetyltransf_1"/>
    <property type="match status" value="1"/>
</dbReference>
<evidence type="ECO:0000256" key="1">
    <source>
        <dbReference type="ARBA" id="ARBA00022679"/>
    </source>
</evidence>
<protein>
    <submittedName>
        <fullName evidence="3">Acetyltransferase (GNAT) family protein</fullName>
    </submittedName>
</protein>
<dbReference type="OrthoDB" id="9813917at2"/>
<reference evidence="3 4" key="1">
    <citation type="submission" date="2018-04" db="EMBL/GenBank/DDBJ databases">
        <title>Genomic Encyclopedia of Archaeal and Bacterial Type Strains, Phase II (KMG-II): from individual species to whole genera.</title>
        <authorList>
            <person name="Goeker M."/>
        </authorList>
    </citation>
    <scope>NUCLEOTIDE SEQUENCE [LARGE SCALE GENOMIC DNA]</scope>
    <source>
        <strain evidence="3 4">DSM 100162</strain>
    </source>
</reference>
<organism evidence="3 4">
    <name type="scientific">Pontibacter mucosus</name>
    <dbReference type="NCBI Taxonomy" id="1649266"/>
    <lineage>
        <taxon>Bacteria</taxon>
        <taxon>Pseudomonadati</taxon>
        <taxon>Bacteroidota</taxon>
        <taxon>Cytophagia</taxon>
        <taxon>Cytophagales</taxon>
        <taxon>Hymenobacteraceae</taxon>
        <taxon>Pontibacter</taxon>
    </lineage>
</organism>
<dbReference type="Proteomes" id="UP000244225">
    <property type="component" value="Unassembled WGS sequence"/>
</dbReference>
<dbReference type="InterPro" id="IPR000182">
    <property type="entry name" value="GNAT_dom"/>
</dbReference>
<dbReference type="InterPro" id="IPR016181">
    <property type="entry name" value="Acyl_CoA_acyltransferase"/>
</dbReference>
<dbReference type="PANTHER" id="PTHR13947:SF37">
    <property type="entry name" value="LD18367P"/>
    <property type="match status" value="1"/>
</dbReference>
<evidence type="ECO:0000259" key="2">
    <source>
        <dbReference type="PROSITE" id="PS51186"/>
    </source>
</evidence>
<comment type="caution">
    <text evidence="3">The sequence shown here is derived from an EMBL/GenBank/DDBJ whole genome shotgun (WGS) entry which is preliminary data.</text>
</comment>
<dbReference type="InterPro" id="IPR008125">
    <property type="entry name" value="Streptothricin_AcTrfase"/>
</dbReference>
<dbReference type="CDD" id="cd04301">
    <property type="entry name" value="NAT_SF"/>
    <property type="match status" value="1"/>
</dbReference>
<dbReference type="PRINTS" id="PR01754">
    <property type="entry name" value="SACTRNSFRASE"/>
</dbReference>
<feature type="domain" description="N-acetyltransferase" evidence="2">
    <location>
        <begin position="1"/>
        <end position="135"/>
    </location>
</feature>
<proteinExistence type="predicted"/>
<name>A0A2T5YT67_9BACT</name>
<dbReference type="EMBL" id="QBKI01000001">
    <property type="protein sequence ID" value="PTX22518.1"/>
    <property type="molecule type" value="Genomic_DNA"/>
</dbReference>
<dbReference type="AlphaFoldDB" id="A0A2T5YT67"/>
<dbReference type="GO" id="GO:0008080">
    <property type="term" value="F:N-acetyltransferase activity"/>
    <property type="evidence" value="ECO:0007669"/>
    <property type="project" value="InterPro"/>
</dbReference>
<evidence type="ECO:0000313" key="4">
    <source>
        <dbReference type="Proteomes" id="UP000244225"/>
    </source>
</evidence>
<gene>
    <name evidence="3" type="ORF">C8N40_101343</name>
</gene>
<dbReference type="SUPFAM" id="SSF55729">
    <property type="entry name" value="Acyl-CoA N-acyltransferases (Nat)"/>
    <property type="match status" value="1"/>
</dbReference>